<dbReference type="Pfam" id="PF02538">
    <property type="entry name" value="Hydantoinase_B"/>
    <property type="match status" value="1"/>
</dbReference>
<dbReference type="InterPro" id="IPR045079">
    <property type="entry name" value="Oxoprolinase-like"/>
</dbReference>
<dbReference type="Proteomes" id="UP000646745">
    <property type="component" value="Unassembled WGS sequence"/>
</dbReference>
<gene>
    <name evidence="2" type="primary">hyuB</name>
    <name evidence="2" type="ORF">GCM10009038_14830</name>
</gene>
<organism evidence="2 3">
    <name type="scientific">Salinicola rhizosphaerae</name>
    <dbReference type="NCBI Taxonomy" id="1443141"/>
    <lineage>
        <taxon>Bacteria</taxon>
        <taxon>Pseudomonadati</taxon>
        <taxon>Pseudomonadota</taxon>
        <taxon>Gammaproteobacteria</taxon>
        <taxon>Oceanospirillales</taxon>
        <taxon>Halomonadaceae</taxon>
        <taxon>Salinicola</taxon>
    </lineage>
</organism>
<dbReference type="RefSeq" id="WP_189444033.1">
    <property type="nucleotide sequence ID" value="NZ_BMZI01000003.1"/>
</dbReference>
<name>A0ABQ3DXG0_9GAMM</name>
<dbReference type="EMBL" id="BMZI01000003">
    <property type="protein sequence ID" value="GHB17150.1"/>
    <property type="molecule type" value="Genomic_DNA"/>
</dbReference>
<comment type="caution">
    <text evidence="2">The sequence shown here is derived from an EMBL/GenBank/DDBJ whole genome shotgun (WGS) entry which is preliminary data.</text>
</comment>
<dbReference type="PANTHER" id="PTHR11365:SF23">
    <property type="entry name" value="HYPOTHETICAL 5-OXOPROLINASE (EUROFUNG)-RELATED"/>
    <property type="match status" value="1"/>
</dbReference>
<dbReference type="PANTHER" id="PTHR11365">
    <property type="entry name" value="5-OXOPROLINASE RELATED"/>
    <property type="match status" value="1"/>
</dbReference>
<evidence type="ECO:0000313" key="2">
    <source>
        <dbReference type="EMBL" id="GHB17150.1"/>
    </source>
</evidence>
<reference evidence="3" key="1">
    <citation type="journal article" date="2019" name="Int. J. Syst. Evol. Microbiol.">
        <title>The Global Catalogue of Microorganisms (GCM) 10K type strain sequencing project: providing services to taxonomists for standard genome sequencing and annotation.</title>
        <authorList>
            <consortium name="The Broad Institute Genomics Platform"/>
            <consortium name="The Broad Institute Genome Sequencing Center for Infectious Disease"/>
            <person name="Wu L."/>
            <person name="Ma J."/>
        </authorList>
    </citation>
    <scope>NUCLEOTIDE SEQUENCE [LARGE SCALE GENOMIC DNA]</scope>
    <source>
        <strain evidence="3">KCTC 32998</strain>
    </source>
</reference>
<feature type="domain" description="Hydantoinase B/oxoprolinase" evidence="1">
    <location>
        <begin position="12"/>
        <end position="529"/>
    </location>
</feature>
<sequence>MSANNPNNRTLDPIALSLLWGSFVSVTDEMGSTLRKTAHSQAVREADDFSTAVFDAKGQLVAQGNFTPGHMGAMPFVVKSVLDYYPLETFEPGDGVLLNDSAMGSGHFPDFYLVSPVFFRDELVGFVVNIAHQIDVGGAAPGSQKVLGVTEAYQEGIRILPTKVIRGGEFDEQIMRMICANVRLPEHLRGDMSAQRNANHIGALRVRTIFEKFGVEDVATGIEEILTRSEKTVRDLIREIPNGTWSFEDALDSYEIGGEPIRVAVDVIIEDEAVKVDFSRSSDQVPAAINAYMNFTRAHAMFAVRAFTDPFMPQNAGSIRPVSVVGREGSFFNPVFPAPSGGRAAIQVRIFEAINGALAPLLKERAMGGFSHWSNPIIGGVDERTGESFIYYDLIFGGYGARSHADGVEALAPVINCANIPVEIHEAFNPIKIQRLELIPDSGGAGKYRGGCGMRKDLEIRTGEVSLTLLGDRHARAPYGLFGAESGALASSILNPDGEARELHSKETCTLKRGDVLSLRLAGGGGYGAVSERDPAKIQVDIDEGYVSESAARERYGYGS</sequence>
<protein>
    <submittedName>
        <fullName evidence="2">N-methylhydantoinase B</fullName>
    </submittedName>
</protein>
<dbReference type="InterPro" id="IPR003692">
    <property type="entry name" value="Hydantoinase_B"/>
</dbReference>
<accession>A0ABQ3DXG0</accession>
<proteinExistence type="predicted"/>
<evidence type="ECO:0000313" key="3">
    <source>
        <dbReference type="Proteomes" id="UP000646745"/>
    </source>
</evidence>
<evidence type="ECO:0000259" key="1">
    <source>
        <dbReference type="Pfam" id="PF02538"/>
    </source>
</evidence>
<keyword evidence="3" id="KW-1185">Reference proteome</keyword>